<dbReference type="EMBL" id="UINC01074847">
    <property type="protein sequence ID" value="SVC12448.1"/>
    <property type="molecule type" value="Genomic_DNA"/>
</dbReference>
<organism evidence="3">
    <name type="scientific">marine metagenome</name>
    <dbReference type="NCBI Taxonomy" id="408172"/>
    <lineage>
        <taxon>unclassified sequences</taxon>
        <taxon>metagenomes</taxon>
        <taxon>ecological metagenomes</taxon>
    </lineage>
</organism>
<reference evidence="3" key="1">
    <citation type="submission" date="2018-05" db="EMBL/GenBank/DDBJ databases">
        <authorList>
            <person name="Lanie J.A."/>
            <person name="Ng W.-L."/>
            <person name="Kazmierczak K.M."/>
            <person name="Andrzejewski T.M."/>
            <person name="Davidsen T.M."/>
            <person name="Wayne K.J."/>
            <person name="Tettelin H."/>
            <person name="Glass J.I."/>
            <person name="Rusch D."/>
            <person name="Podicherti R."/>
            <person name="Tsui H.-C.T."/>
            <person name="Winkler M.E."/>
        </authorList>
    </citation>
    <scope>NUCLEOTIDE SEQUENCE</scope>
</reference>
<dbReference type="PANTHER" id="PTHR42687">
    <property type="entry name" value="L-THREONINE 3-DEHYDROGENASE"/>
    <property type="match status" value="1"/>
</dbReference>
<accession>A0A382JL29</accession>
<dbReference type="PANTHER" id="PTHR42687:SF1">
    <property type="entry name" value="L-THREONINE 3-DEHYDROGENASE, MITOCHONDRIAL"/>
    <property type="match status" value="1"/>
</dbReference>
<dbReference type="InterPro" id="IPR001509">
    <property type="entry name" value="Epimerase_deHydtase"/>
</dbReference>
<feature type="domain" description="NAD-dependent epimerase/dehydratase" evidence="2">
    <location>
        <begin position="7"/>
        <end position="234"/>
    </location>
</feature>
<comment type="similarity">
    <text evidence="1">Belongs to the NAD(P)-dependent epimerase/dehydratase family.</text>
</comment>
<sequence length="316" mass="35563">MDTFQTALITGGNGNLGRLFAQQLSDKGIDVLCLDLPGTEHKNQTYYKHIFLGDVRDQDLVHRIVKDQRPQAIFHLASLLSGSSETDLELTWEINATASINLMRIAVDFEVGLFFFPSTIATYGSKTRDPLPEDFLQWPENMYGVTKVAVERFGTYLKQTHGFDFRCLRFPMVLSPSAPLSAKTAYPSHACLAAALGDSFNFPVSKETGMSCMFLDDVIRSIFEISLAPRACIQSPAYNLHGFHFTAKQLGEKLKQVYPGFEYSFEADSDVENMIIGWPDEVLSTSATRDWNWKPEFDFENSIKAMLESLTQVSMF</sequence>
<dbReference type="Gene3D" id="3.40.50.720">
    <property type="entry name" value="NAD(P)-binding Rossmann-like Domain"/>
    <property type="match status" value="1"/>
</dbReference>
<evidence type="ECO:0000313" key="3">
    <source>
        <dbReference type="EMBL" id="SVC12448.1"/>
    </source>
</evidence>
<dbReference type="Pfam" id="PF01370">
    <property type="entry name" value="Epimerase"/>
    <property type="match status" value="1"/>
</dbReference>
<evidence type="ECO:0000256" key="1">
    <source>
        <dbReference type="ARBA" id="ARBA00007637"/>
    </source>
</evidence>
<proteinExistence type="inferred from homology"/>
<protein>
    <recommendedName>
        <fullName evidence="2">NAD-dependent epimerase/dehydratase domain-containing protein</fullName>
    </recommendedName>
</protein>
<dbReference type="AlphaFoldDB" id="A0A382JL29"/>
<evidence type="ECO:0000259" key="2">
    <source>
        <dbReference type="Pfam" id="PF01370"/>
    </source>
</evidence>
<dbReference type="GO" id="GO:0006567">
    <property type="term" value="P:L-threonine catabolic process"/>
    <property type="evidence" value="ECO:0007669"/>
    <property type="project" value="TreeGrafter"/>
</dbReference>
<dbReference type="SUPFAM" id="SSF51735">
    <property type="entry name" value="NAD(P)-binding Rossmann-fold domains"/>
    <property type="match status" value="1"/>
</dbReference>
<name>A0A382JL29_9ZZZZ</name>
<dbReference type="InterPro" id="IPR036291">
    <property type="entry name" value="NAD(P)-bd_dom_sf"/>
</dbReference>
<gene>
    <name evidence="3" type="ORF">METZ01_LOCUS265302</name>
</gene>
<dbReference type="InterPro" id="IPR051225">
    <property type="entry name" value="NAD(P)_epim/dehydratase"/>
</dbReference>
<dbReference type="GO" id="GO:0008743">
    <property type="term" value="F:L-threonine 3-dehydrogenase activity"/>
    <property type="evidence" value="ECO:0007669"/>
    <property type="project" value="TreeGrafter"/>
</dbReference>